<feature type="non-terminal residue" evidence="1">
    <location>
        <position position="1"/>
    </location>
</feature>
<gene>
    <name evidence="1" type="ORF">LCGC14_2587070</name>
</gene>
<dbReference type="AlphaFoldDB" id="A0A0F9D5I3"/>
<organism evidence="1">
    <name type="scientific">marine sediment metagenome</name>
    <dbReference type="NCBI Taxonomy" id="412755"/>
    <lineage>
        <taxon>unclassified sequences</taxon>
        <taxon>metagenomes</taxon>
        <taxon>ecological metagenomes</taxon>
    </lineage>
</organism>
<protein>
    <submittedName>
        <fullName evidence="1">Uncharacterized protein</fullName>
    </submittedName>
</protein>
<sequence>LISVVYKIKKLFFSVYRTMCIPKEFTIKYYDDNFGFKRYSLNRFLPLANKLIDVYSSSQTKVTLKNILTYLVNMVNELSECKRFGEDFSYSRIGKNHIICEFLETYTGNDRFIIGVQQGEMKALFRILQNIHSKTEYKIVSLHRLSRSIADFSDYVLILSGSLLDSNNQILFKTWKRIIFLLYKGNNHKWVKQQIKLMYRIDISKEELTLKYLAEIIRELIQGESYDLEQDPLFSNFLRKKERLISAEQTEIESDEIIVENINSVFNKEIKLTTTTIREIYQNLMKSDPRFKHIIAEEKIKSLVKKDNLKKYQKLVESEEGYDCACKVTNEINGDKLTVNLDIKKTYMYFNNKDNIKIEYGFPFSLQKDSFLILFGEFDKLSATDFIKDAFGLEDDIDHDMVFKWKGALSKFYFGNYTTYSKFYKDFKASCKSTISYGEFKKWVKGEVNAPLDPENLNYLGQIMNDSFI</sequence>
<proteinExistence type="predicted"/>
<comment type="caution">
    <text evidence="1">The sequence shown here is derived from an EMBL/GenBank/DDBJ whole genome shotgun (WGS) entry which is preliminary data.</text>
</comment>
<evidence type="ECO:0000313" key="1">
    <source>
        <dbReference type="EMBL" id="KKL07333.1"/>
    </source>
</evidence>
<name>A0A0F9D5I3_9ZZZZ</name>
<dbReference type="EMBL" id="LAZR01043334">
    <property type="protein sequence ID" value="KKL07333.1"/>
    <property type="molecule type" value="Genomic_DNA"/>
</dbReference>
<accession>A0A0F9D5I3</accession>
<reference evidence="1" key="1">
    <citation type="journal article" date="2015" name="Nature">
        <title>Complex archaea that bridge the gap between prokaryotes and eukaryotes.</title>
        <authorList>
            <person name="Spang A."/>
            <person name="Saw J.H."/>
            <person name="Jorgensen S.L."/>
            <person name="Zaremba-Niedzwiedzka K."/>
            <person name="Martijn J."/>
            <person name="Lind A.E."/>
            <person name="van Eijk R."/>
            <person name="Schleper C."/>
            <person name="Guy L."/>
            <person name="Ettema T.J."/>
        </authorList>
    </citation>
    <scope>NUCLEOTIDE SEQUENCE</scope>
</reference>
<feature type="non-terminal residue" evidence="1">
    <location>
        <position position="469"/>
    </location>
</feature>